<dbReference type="CDD" id="cd00130">
    <property type="entry name" value="PAS"/>
    <property type="match status" value="1"/>
</dbReference>
<dbReference type="InterPro" id="IPR001932">
    <property type="entry name" value="PPM-type_phosphatase-like_dom"/>
</dbReference>
<dbReference type="NCBIfam" id="TIGR00229">
    <property type="entry name" value="sensory_box"/>
    <property type="match status" value="1"/>
</dbReference>
<sequence length="840" mass="94530">MVNAGQAIVFSHPFDPQPPETVKVGILHSLSGTMALSSAPLVKAALMAIAEINQSGGVLGRRIEPIVEDGASDPAVFATKASRLIDQEQVSTIFGCWTSLSRKVVKEIVEARNVLLWYPMQYEGLECSPNIFYTGSCANQQVEPAVNWLLHRNRKRIFLIGSDYVFPRTLNRIIAGQLQQQGGTVAGEAYLPLGDRDFSKILQQIVYLQPEAICSTLNGESGLYFYPQFQAAGFTPAQIPIMALSMGENEFQAIGAAAIGHYASWSYFQSIDTPANQRFVENFRAYCGANSVTNDPIETAYTQIYLWKQSVETAQSFQVNKVRQAAYGQTFTAPGGLIKIATNHHVWKACRIGQYGSDGQFKIVYETDAPLPPLPWLGVETKDASRSSTVIKLLEEVSQGIHYSWQLEQKSRQLEAALHQLQEETRQRTRLEAERQRSEIALRESEERYRSIFERAVEGIFQTTLTGEYLQVNPSLVKIYGYGSAQDLIEQLQAEQLYVDPNRRQEFIRLMEEQEAISNFESQVYRKDGKVIWIAEHVRLIRDAEGHPQYYEGTVQDITERKRTELALAEANQQITRLNEQLQEENLRLGAELEITRRLQKMILPKAEELQAIPHLDIAGFMEPATEVGGDYYDVLQHNGRIKIGIGDVTGHGLESGLMMLMAQTAVQTLLTVEETNPVAYLNVINQILYKNARRMCSGKNMTLSLLDYEPLAASGRLRLSGQHEELIIVRRNGEIEQIDTLDLGFPLGLEFDISGFIAQTEVELHPGDLAVLYTDGVTEAFNSQNQPYGLERLRQVLQENRDHSAAEIQRIVVEDLLNYVGEQKVHDDITLLIIKQKDR</sequence>
<dbReference type="eggNOG" id="COG2208">
    <property type="taxonomic scope" value="Bacteria"/>
</dbReference>
<organism evidence="4">
    <name type="scientific">Cyanothece sp. (strain PCC 7425 / ATCC 29141)</name>
    <dbReference type="NCBI Taxonomy" id="395961"/>
    <lineage>
        <taxon>Bacteria</taxon>
        <taxon>Bacillati</taxon>
        <taxon>Cyanobacteriota</taxon>
        <taxon>Cyanophyceae</taxon>
        <taxon>Gomontiellales</taxon>
        <taxon>Cyanothecaceae</taxon>
        <taxon>Cyanothece</taxon>
    </lineage>
</organism>
<dbReference type="InterPro" id="IPR000700">
    <property type="entry name" value="PAS-assoc_C"/>
</dbReference>
<dbReference type="PANTHER" id="PTHR47628:SF1">
    <property type="entry name" value="ALIPHATIC AMIDASE EXPRESSION-REGULATING PROTEIN"/>
    <property type="match status" value="1"/>
</dbReference>
<dbReference type="SUPFAM" id="SSF55785">
    <property type="entry name" value="PYP-like sensor domain (PAS domain)"/>
    <property type="match status" value="1"/>
</dbReference>
<keyword evidence="1" id="KW-0175">Coiled coil</keyword>
<dbReference type="CDD" id="cd06355">
    <property type="entry name" value="PBP1_FmdD-like"/>
    <property type="match status" value="1"/>
</dbReference>
<dbReference type="HOGENOM" id="CLU_338513_0_0_3"/>
<dbReference type="SMART" id="SM00086">
    <property type="entry name" value="PAC"/>
    <property type="match status" value="1"/>
</dbReference>
<dbReference type="eggNOG" id="COG2202">
    <property type="taxonomic scope" value="Bacteria"/>
</dbReference>
<reference evidence="4" key="1">
    <citation type="submission" date="2009-01" db="EMBL/GenBank/DDBJ databases">
        <title>Complete sequence of chromosome Cyanothece sp. PCC 7425.</title>
        <authorList>
            <consortium name="US DOE Joint Genome Institute"/>
            <person name="Lucas S."/>
            <person name="Copeland A."/>
            <person name="Lapidus A."/>
            <person name="Glavina del Rio T."/>
            <person name="Dalin E."/>
            <person name="Tice H."/>
            <person name="Bruce D."/>
            <person name="Goodwin L."/>
            <person name="Pitluck S."/>
            <person name="Sims D."/>
            <person name="Meineke L."/>
            <person name="Brettin T."/>
            <person name="Detter J.C."/>
            <person name="Han C."/>
            <person name="Larimer F."/>
            <person name="Land M."/>
            <person name="Hauser L."/>
            <person name="Kyrpides N."/>
            <person name="Ovchinnikova G."/>
            <person name="Liberton M."/>
            <person name="Stoeckel J."/>
            <person name="Banerjee A."/>
            <person name="Singh A."/>
            <person name="Page L."/>
            <person name="Sato H."/>
            <person name="Zhao L."/>
            <person name="Sherman L."/>
            <person name="Pakrasi H."/>
            <person name="Richardson P."/>
        </authorList>
    </citation>
    <scope>NUCLEOTIDE SEQUENCE</scope>
    <source>
        <strain evidence="4">PCC 7425</strain>
    </source>
</reference>
<dbReference type="Gene3D" id="3.30.450.20">
    <property type="entry name" value="PAS domain"/>
    <property type="match status" value="1"/>
</dbReference>
<name>B8HW18_CYAP4</name>
<feature type="coiled-coil region" evidence="1">
    <location>
        <begin position="404"/>
        <end position="448"/>
    </location>
</feature>
<feature type="domain" description="PAC" evidence="3">
    <location>
        <begin position="518"/>
        <end position="570"/>
    </location>
</feature>
<protein>
    <submittedName>
        <fullName evidence="4">Putative PAS/PAC sensor protein</fullName>
    </submittedName>
</protein>
<dbReference type="eggNOG" id="COG0683">
    <property type="taxonomic scope" value="Bacteria"/>
</dbReference>
<dbReference type="InterPro" id="IPR017777">
    <property type="entry name" value="ABC_urea-bd_UrtA"/>
</dbReference>
<dbReference type="STRING" id="395961.Cyan7425_0810"/>
<proteinExistence type="predicted"/>
<evidence type="ECO:0000259" key="2">
    <source>
        <dbReference type="PROSITE" id="PS50112"/>
    </source>
</evidence>
<dbReference type="InterPro" id="IPR001610">
    <property type="entry name" value="PAC"/>
</dbReference>
<dbReference type="KEGG" id="cyn:Cyan7425_0810"/>
<feature type="coiled-coil region" evidence="1">
    <location>
        <begin position="561"/>
        <end position="599"/>
    </location>
</feature>
<dbReference type="Pfam" id="PF13426">
    <property type="entry name" value="PAS_9"/>
    <property type="match status" value="1"/>
</dbReference>
<dbReference type="Pfam" id="PF07228">
    <property type="entry name" value="SpoIIE"/>
    <property type="match status" value="1"/>
</dbReference>
<dbReference type="InterPro" id="IPR000709">
    <property type="entry name" value="Leu_Ile_Val-bd"/>
</dbReference>
<dbReference type="EMBL" id="CP001344">
    <property type="protein sequence ID" value="ACL43196.1"/>
    <property type="molecule type" value="Genomic_DNA"/>
</dbReference>
<dbReference type="PROSITE" id="PS50113">
    <property type="entry name" value="PAC"/>
    <property type="match status" value="1"/>
</dbReference>
<feature type="domain" description="PAS" evidence="2">
    <location>
        <begin position="445"/>
        <end position="482"/>
    </location>
</feature>
<evidence type="ECO:0000256" key="1">
    <source>
        <dbReference type="SAM" id="Coils"/>
    </source>
</evidence>
<dbReference type="InterPro" id="IPR000014">
    <property type="entry name" value="PAS"/>
</dbReference>
<dbReference type="GO" id="GO:0006865">
    <property type="term" value="P:amino acid transport"/>
    <property type="evidence" value="ECO:0007669"/>
    <property type="project" value="InterPro"/>
</dbReference>
<dbReference type="SMART" id="SM00091">
    <property type="entry name" value="PAS"/>
    <property type="match status" value="1"/>
</dbReference>
<dbReference type="SUPFAM" id="SSF53822">
    <property type="entry name" value="Periplasmic binding protein-like I"/>
    <property type="match status" value="1"/>
</dbReference>
<accession>B8HW18</accession>
<dbReference type="PROSITE" id="PS50112">
    <property type="entry name" value="PAS"/>
    <property type="match status" value="1"/>
</dbReference>
<dbReference type="InterPro" id="IPR028082">
    <property type="entry name" value="Peripla_BP_I"/>
</dbReference>
<dbReference type="InterPro" id="IPR036457">
    <property type="entry name" value="PPM-type-like_dom_sf"/>
</dbReference>
<dbReference type="SUPFAM" id="SSF81606">
    <property type="entry name" value="PP2C-like"/>
    <property type="match status" value="1"/>
</dbReference>
<dbReference type="Gene3D" id="3.40.50.2300">
    <property type="match status" value="2"/>
</dbReference>
<dbReference type="AlphaFoldDB" id="B8HW18"/>
<dbReference type="PRINTS" id="PR00337">
    <property type="entry name" value="LEUILEVALBP"/>
</dbReference>
<evidence type="ECO:0000313" key="4">
    <source>
        <dbReference type="EMBL" id="ACL43196.1"/>
    </source>
</evidence>
<dbReference type="Pfam" id="PF13433">
    <property type="entry name" value="Peripla_BP_5"/>
    <property type="match status" value="1"/>
</dbReference>
<evidence type="ECO:0000259" key="3">
    <source>
        <dbReference type="PROSITE" id="PS50113"/>
    </source>
</evidence>
<dbReference type="SMART" id="SM00331">
    <property type="entry name" value="PP2C_SIG"/>
    <property type="match status" value="1"/>
</dbReference>
<dbReference type="Gene3D" id="3.60.40.10">
    <property type="entry name" value="PPM-type phosphatase domain"/>
    <property type="match status" value="1"/>
</dbReference>
<dbReference type="PANTHER" id="PTHR47628">
    <property type="match status" value="1"/>
</dbReference>
<dbReference type="InterPro" id="IPR035965">
    <property type="entry name" value="PAS-like_dom_sf"/>
</dbReference>
<gene>
    <name evidence="4" type="ordered locus">Cyan7425_0810</name>
</gene>